<reference evidence="1 2" key="1">
    <citation type="submission" date="2023-02" db="EMBL/GenBank/DDBJ databases">
        <title>Devosia algicola sp. nov., isolated from the phycosphere of marine algae.</title>
        <authorList>
            <person name="Kim J.M."/>
            <person name="Lee J.K."/>
            <person name="Choi B.J."/>
            <person name="Bayburt H."/>
            <person name="Jeon C.O."/>
        </authorList>
    </citation>
    <scope>NUCLEOTIDE SEQUENCE [LARGE SCALE GENOMIC DNA]</scope>
    <source>
        <strain evidence="1 2">G20-9</strain>
    </source>
</reference>
<sequence>MMYRVTFMYFAHGGHLHSEFVVDAQKAIIQDELLFAAVGRLAVSWAHLEFGLDSMILIIHNGMNNSAYEKSLPKVLSAKIQYLRDAFNRLGIPDAARPQYESFLEEVSSLSDTRHDIIHGFPIFHPSDSGEAKLIRLKIQKSGWAHKEVIIDINSVNQASRESMVLANRATKWAVTMFDAYRAYIEGKK</sequence>
<dbReference type="EMBL" id="CP118246">
    <property type="protein sequence ID" value="WDR04051.1"/>
    <property type="molecule type" value="Genomic_DNA"/>
</dbReference>
<evidence type="ECO:0000313" key="1">
    <source>
        <dbReference type="EMBL" id="WDR04051.1"/>
    </source>
</evidence>
<name>A0ABY7YS26_9HYPH</name>
<evidence type="ECO:0008006" key="3">
    <source>
        <dbReference type="Google" id="ProtNLM"/>
    </source>
</evidence>
<accession>A0ABY7YS26</accession>
<keyword evidence="2" id="KW-1185">Reference proteome</keyword>
<dbReference type="RefSeq" id="WP_282220436.1">
    <property type="nucleotide sequence ID" value="NZ_CP118246.1"/>
</dbReference>
<protein>
    <recommendedName>
        <fullName evidence="3">RiboL-PSP-HEPN domain-containing protein</fullName>
    </recommendedName>
</protein>
<dbReference type="Proteomes" id="UP001220530">
    <property type="component" value="Chromosome"/>
</dbReference>
<organism evidence="1 2">
    <name type="scientific">Devosia algicola</name>
    <dbReference type="NCBI Taxonomy" id="3026418"/>
    <lineage>
        <taxon>Bacteria</taxon>
        <taxon>Pseudomonadati</taxon>
        <taxon>Pseudomonadota</taxon>
        <taxon>Alphaproteobacteria</taxon>
        <taxon>Hyphomicrobiales</taxon>
        <taxon>Devosiaceae</taxon>
        <taxon>Devosia</taxon>
    </lineage>
</organism>
<evidence type="ECO:0000313" key="2">
    <source>
        <dbReference type="Proteomes" id="UP001220530"/>
    </source>
</evidence>
<gene>
    <name evidence="1" type="ORF">PSQ19_08595</name>
</gene>
<proteinExistence type="predicted"/>